<organism evidence="6 7">
    <name type="scientific">Salipiger abyssi</name>
    <dbReference type="NCBI Taxonomy" id="1250539"/>
    <lineage>
        <taxon>Bacteria</taxon>
        <taxon>Pseudomonadati</taxon>
        <taxon>Pseudomonadota</taxon>
        <taxon>Alphaproteobacteria</taxon>
        <taxon>Rhodobacterales</taxon>
        <taxon>Roseobacteraceae</taxon>
        <taxon>Salipiger</taxon>
    </lineage>
</organism>
<dbReference type="STRING" id="1250539.Ga0080574_TMP4808"/>
<keyword evidence="2" id="KW-0677">Repeat</keyword>
<sequence length="414" mass="44061">MTLFWIVAGAGALIVAALLALALLRGQRETGPAEAYDLQIYRDQLKEIERDAARGVIGSEEAERLKTEVSRRILAADAKIHDTEGESARGRGPATAMAVLIALALLGGGFGLYATLGAPGYGDLGLQDRIASARELRANRPSQEEVEAQLPATPQVEAPEDYMTLVERLRGAVQERPDDIQGHMLLARSEAALGNYPAAYAAQRRLIELKGESATAKDYADLADMLVLAAGGYVSPEAERVLDEIMARDPANGVARYYGGLMMAQTGRPDSAFRIWDQLLRNSAPDDPWVPPIREQIGELAMAAGKNDYQLPAGAAPRGPGLAGPSAADVEATADLSDAERQDMIQGMVDRLGERLATEGGSPQEWAQLLGALGVLGETERAGAIWAEAQTVFAGRPEMLDIVRAGARQAGVVE</sequence>
<keyword evidence="7" id="KW-1185">Reference proteome</keyword>
<reference evidence="6 7" key="1">
    <citation type="submission" date="2016-04" db="EMBL/GenBank/DDBJ databases">
        <title>Deep-sea bacteria in the southern Pacific.</title>
        <authorList>
            <person name="Tang K."/>
        </authorList>
    </citation>
    <scope>NUCLEOTIDE SEQUENCE [LARGE SCALE GENOMIC DNA]</scope>
    <source>
        <strain evidence="6 7">JLT2014</strain>
    </source>
</reference>
<accession>A0A1P8V0G4</accession>
<evidence type="ECO:0000259" key="5">
    <source>
        <dbReference type="Pfam" id="PF23914"/>
    </source>
</evidence>
<dbReference type="RefSeq" id="WP_076705613.1">
    <property type="nucleotide sequence ID" value="NZ_CP015093.1"/>
</dbReference>
<dbReference type="Gene3D" id="1.25.40.10">
    <property type="entry name" value="Tetratricopeptide repeat domain"/>
    <property type="match status" value="1"/>
</dbReference>
<comment type="subcellular location">
    <subcellularLocation>
        <location evidence="1">Cell envelope</location>
    </subcellularLocation>
</comment>
<evidence type="ECO:0000256" key="2">
    <source>
        <dbReference type="ARBA" id="ARBA00022737"/>
    </source>
</evidence>
<dbReference type="InterPro" id="IPR017560">
    <property type="entry name" value="Cyt_c_biogenesis_CcmI"/>
</dbReference>
<dbReference type="PANTHER" id="PTHR47870">
    <property type="entry name" value="CYTOCHROME C-TYPE BIOGENESIS PROTEIN CCMH"/>
    <property type="match status" value="1"/>
</dbReference>
<feature type="domain" description="Cytochrome c-type biogenesis protein H TPR" evidence="5">
    <location>
        <begin position="160"/>
        <end position="288"/>
    </location>
</feature>
<keyword evidence="3" id="KW-0201">Cytochrome c-type biogenesis</keyword>
<evidence type="ECO:0000313" key="7">
    <source>
        <dbReference type="Proteomes" id="UP000187059"/>
    </source>
</evidence>
<dbReference type="GO" id="GO:0030313">
    <property type="term" value="C:cell envelope"/>
    <property type="evidence" value="ECO:0007669"/>
    <property type="project" value="UniProtKB-SubCell"/>
</dbReference>
<proteinExistence type="predicted"/>
<protein>
    <submittedName>
        <fullName evidence="6">Cytochrome c-type biogenesis protein CcmH</fullName>
    </submittedName>
</protein>
<dbReference type="InterPro" id="IPR056413">
    <property type="entry name" value="TPR_CcmH_CycH"/>
</dbReference>
<dbReference type="AlphaFoldDB" id="A0A1P8V0G4"/>
<dbReference type="PANTHER" id="PTHR47870:SF1">
    <property type="entry name" value="CYTOCHROME C-TYPE BIOGENESIS PROTEIN CCMH"/>
    <property type="match status" value="1"/>
</dbReference>
<dbReference type="InterPro" id="IPR051263">
    <property type="entry name" value="C-type_cytochrome_biogenesis"/>
</dbReference>
<keyword evidence="4" id="KW-0802">TPR repeat</keyword>
<dbReference type="NCBIfam" id="TIGR03142">
    <property type="entry name" value="cytochro_ccmI"/>
    <property type="match status" value="1"/>
</dbReference>
<dbReference type="OrthoDB" id="9815847at2"/>
<evidence type="ECO:0000313" key="6">
    <source>
        <dbReference type="EMBL" id="APZ55142.1"/>
    </source>
</evidence>
<dbReference type="SUPFAM" id="SSF48452">
    <property type="entry name" value="TPR-like"/>
    <property type="match status" value="1"/>
</dbReference>
<dbReference type="Pfam" id="PF23914">
    <property type="entry name" value="TPR_CcmH_CycH"/>
    <property type="match status" value="1"/>
</dbReference>
<dbReference type="Proteomes" id="UP000187059">
    <property type="component" value="Chromosome"/>
</dbReference>
<evidence type="ECO:0000256" key="3">
    <source>
        <dbReference type="ARBA" id="ARBA00022748"/>
    </source>
</evidence>
<dbReference type="KEGG" id="paby:Ga0080574_TMP4808"/>
<dbReference type="EMBL" id="CP015093">
    <property type="protein sequence ID" value="APZ55142.1"/>
    <property type="molecule type" value="Genomic_DNA"/>
</dbReference>
<gene>
    <name evidence="6" type="ORF">Ga0080574_TMP4808</name>
</gene>
<name>A0A1P8V0G4_9RHOB</name>
<evidence type="ECO:0000256" key="4">
    <source>
        <dbReference type="ARBA" id="ARBA00022803"/>
    </source>
</evidence>
<dbReference type="GO" id="GO:0005886">
    <property type="term" value="C:plasma membrane"/>
    <property type="evidence" value="ECO:0007669"/>
    <property type="project" value="TreeGrafter"/>
</dbReference>
<dbReference type="GO" id="GO:0017004">
    <property type="term" value="P:cytochrome complex assembly"/>
    <property type="evidence" value="ECO:0007669"/>
    <property type="project" value="UniProtKB-KW"/>
</dbReference>
<evidence type="ECO:0000256" key="1">
    <source>
        <dbReference type="ARBA" id="ARBA00004196"/>
    </source>
</evidence>
<dbReference type="InterPro" id="IPR011990">
    <property type="entry name" value="TPR-like_helical_dom_sf"/>
</dbReference>